<protein>
    <recommendedName>
        <fullName evidence="3">DUF4830 domain-containing protein</fullName>
    </recommendedName>
</protein>
<gene>
    <name evidence="1" type="ORF">GCM10010913_48970</name>
</gene>
<organism evidence="1 2">
    <name type="scientific">Paenibacillus aceti</name>
    <dbReference type="NCBI Taxonomy" id="1820010"/>
    <lineage>
        <taxon>Bacteria</taxon>
        <taxon>Bacillati</taxon>
        <taxon>Bacillota</taxon>
        <taxon>Bacilli</taxon>
        <taxon>Bacillales</taxon>
        <taxon>Paenibacillaceae</taxon>
        <taxon>Paenibacillus</taxon>
    </lineage>
</organism>
<keyword evidence="2" id="KW-1185">Reference proteome</keyword>
<dbReference type="Proteomes" id="UP000608420">
    <property type="component" value="Unassembled WGS sequence"/>
</dbReference>
<reference evidence="2" key="1">
    <citation type="journal article" date="2019" name="Int. J. Syst. Evol. Microbiol.">
        <title>The Global Catalogue of Microorganisms (GCM) 10K type strain sequencing project: providing services to taxonomists for standard genome sequencing and annotation.</title>
        <authorList>
            <consortium name="The Broad Institute Genomics Platform"/>
            <consortium name="The Broad Institute Genome Sequencing Center for Infectious Disease"/>
            <person name="Wu L."/>
            <person name="Ma J."/>
        </authorList>
    </citation>
    <scope>NUCLEOTIDE SEQUENCE [LARGE SCALE GENOMIC DNA]</scope>
    <source>
        <strain evidence="2">CGMCC 1.15420</strain>
    </source>
</reference>
<evidence type="ECO:0008006" key="3">
    <source>
        <dbReference type="Google" id="ProtNLM"/>
    </source>
</evidence>
<sequence length="144" mass="16087">MWQMRVRYSFYVLGMILMILVIVGCSSSNSNSSSWTTFVGASVEKSFPVPKEADRIETAPNNSKMDYVHYSLSGLQEDSGVPPAYRKIIKEWGWNEKVEEGKGTTTVYEKDKLTVQLTIHNNSFTVLVPKKESKAVVQGLDSGS</sequence>
<name>A0ABQ1WA25_9BACL</name>
<accession>A0ABQ1WA25</accession>
<dbReference type="PROSITE" id="PS51257">
    <property type="entry name" value="PROKAR_LIPOPROTEIN"/>
    <property type="match status" value="1"/>
</dbReference>
<proteinExistence type="predicted"/>
<evidence type="ECO:0000313" key="2">
    <source>
        <dbReference type="Proteomes" id="UP000608420"/>
    </source>
</evidence>
<dbReference type="RefSeq" id="WP_229717263.1">
    <property type="nucleotide sequence ID" value="NZ_BMIW01000105.1"/>
</dbReference>
<dbReference type="EMBL" id="BMIW01000105">
    <property type="protein sequence ID" value="GGG20924.1"/>
    <property type="molecule type" value="Genomic_DNA"/>
</dbReference>
<evidence type="ECO:0000313" key="1">
    <source>
        <dbReference type="EMBL" id="GGG20924.1"/>
    </source>
</evidence>
<comment type="caution">
    <text evidence="1">The sequence shown here is derived from an EMBL/GenBank/DDBJ whole genome shotgun (WGS) entry which is preliminary data.</text>
</comment>